<evidence type="ECO:0008006" key="4">
    <source>
        <dbReference type="Google" id="ProtNLM"/>
    </source>
</evidence>
<accession>A0A1T5IMM4</accession>
<dbReference type="Proteomes" id="UP000190857">
    <property type="component" value="Unassembled WGS sequence"/>
</dbReference>
<evidence type="ECO:0000313" key="3">
    <source>
        <dbReference type="Proteomes" id="UP000190857"/>
    </source>
</evidence>
<gene>
    <name evidence="2" type="ORF">SAMN06309945_0629</name>
</gene>
<name>A0A1T5IMM4_9MICO</name>
<keyword evidence="1" id="KW-0732">Signal</keyword>
<dbReference type="RefSeq" id="WP_079726831.1">
    <property type="nucleotide sequence ID" value="NZ_FUZP01000001.1"/>
</dbReference>
<feature type="chain" id="PRO_5039211794" description="PknH-like extracellular domain-containing protein" evidence="1">
    <location>
        <begin position="24"/>
        <end position="208"/>
    </location>
</feature>
<keyword evidence="3" id="KW-1185">Reference proteome</keyword>
<reference evidence="2 3" key="1">
    <citation type="submission" date="2017-02" db="EMBL/GenBank/DDBJ databases">
        <authorList>
            <person name="Peterson S.W."/>
        </authorList>
    </citation>
    <scope>NUCLEOTIDE SEQUENCE [LARGE SCALE GENOMIC DNA]</scope>
    <source>
        <strain evidence="2 3">VKM Ac-2059</strain>
    </source>
</reference>
<proteinExistence type="predicted"/>
<protein>
    <recommendedName>
        <fullName evidence="4">PknH-like extracellular domain-containing protein</fullName>
    </recommendedName>
</protein>
<evidence type="ECO:0000256" key="1">
    <source>
        <dbReference type="SAM" id="SignalP"/>
    </source>
</evidence>
<dbReference type="OrthoDB" id="4945911at2"/>
<dbReference type="PROSITE" id="PS51257">
    <property type="entry name" value="PROKAR_LIPOPROTEIN"/>
    <property type="match status" value="1"/>
</dbReference>
<sequence>MAKRVLESLAAAAVACALGLGLAACTTPRTVGPDPSVVWDTNEPTGPLESDPLVERARAADLAQKLAQNSNDFSRGDLRSTWTGPAIGTMSADRANSLKNPDNFEPRVAPGPMPWNATAIDTDEDGNTVVTGCALADGWYISEDHPAPEDPADSRPTQLTFVFDGSDADALVSRIVRSNVACTTTDVAVGRFNPQPRLEDARAPVIAP</sequence>
<dbReference type="EMBL" id="FUZP01000001">
    <property type="protein sequence ID" value="SKC40385.1"/>
    <property type="molecule type" value="Genomic_DNA"/>
</dbReference>
<feature type="signal peptide" evidence="1">
    <location>
        <begin position="1"/>
        <end position="23"/>
    </location>
</feature>
<evidence type="ECO:0000313" key="2">
    <source>
        <dbReference type="EMBL" id="SKC40385.1"/>
    </source>
</evidence>
<dbReference type="AlphaFoldDB" id="A0A1T5IMM4"/>
<organism evidence="2 3">
    <name type="scientific">Okibacterium fritillariae</name>
    <dbReference type="NCBI Taxonomy" id="123320"/>
    <lineage>
        <taxon>Bacteria</taxon>
        <taxon>Bacillati</taxon>
        <taxon>Actinomycetota</taxon>
        <taxon>Actinomycetes</taxon>
        <taxon>Micrococcales</taxon>
        <taxon>Microbacteriaceae</taxon>
        <taxon>Okibacterium</taxon>
    </lineage>
</organism>